<dbReference type="Gene3D" id="1.10.10.10">
    <property type="entry name" value="Winged helix-like DNA-binding domain superfamily/Winged helix DNA-binding domain"/>
    <property type="match status" value="1"/>
</dbReference>
<proteinExistence type="predicted"/>
<evidence type="ECO:0000313" key="2">
    <source>
        <dbReference type="EMBL" id="NKE10699.1"/>
    </source>
</evidence>
<dbReference type="Proteomes" id="UP000521379">
    <property type="component" value="Unassembled WGS sequence"/>
</dbReference>
<reference evidence="2 3" key="1">
    <citation type="submission" date="2020-02" db="EMBL/GenBank/DDBJ databases">
        <authorList>
            <person name="Sun Q."/>
        </authorList>
    </citation>
    <scope>NUCLEOTIDE SEQUENCE [LARGE SCALE GENOMIC DNA]</scope>
    <source>
        <strain evidence="2 3">YIM 13062</strain>
    </source>
</reference>
<dbReference type="AlphaFoldDB" id="A0A846TV10"/>
<dbReference type="InterPro" id="IPR009057">
    <property type="entry name" value="Homeodomain-like_sf"/>
</dbReference>
<gene>
    <name evidence="2" type="ORF">GTW58_12335</name>
</gene>
<dbReference type="EMBL" id="JAAVUN010000040">
    <property type="protein sequence ID" value="NKE10699.1"/>
    <property type="molecule type" value="Genomic_DNA"/>
</dbReference>
<organism evidence="2 3">
    <name type="scientific">Kocuria subflava</name>
    <dbReference type="NCBI Taxonomy" id="1736139"/>
    <lineage>
        <taxon>Bacteria</taxon>
        <taxon>Bacillati</taxon>
        <taxon>Actinomycetota</taxon>
        <taxon>Actinomycetes</taxon>
        <taxon>Micrococcales</taxon>
        <taxon>Micrococcaceae</taxon>
        <taxon>Kocuria</taxon>
    </lineage>
</organism>
<keyword evidence="3" id="KW-1185">Reference proteome</keyword>
<dbReference type="Gene3D" id="1.10.10.60">
    <property type="entry name" value="Homeodomain-like"/>
    <property type="match status" value="1"/>
</dbReference>
<evidence type="ECO:0000256" key="1">
    <source>
        <dbReference type="SAM" id="MobiDB-lite"/>
    </source>
</evidence>
<evidence type="ECO:0000313" key="3">
    <source>
        <dbReference type="Proteomes" id="UP000521379"/>
    </source>
</evidence>
<comment type="caution">
    <text evidence="2">The sequence shown here is derived from an EMBL/GenBank/DDBJ whole genome shotgun (WGS) entry which is preliminary data.</text>
</comment>
<dbReference type="SUPFAM" id="SSF46689">
    <property type="entry name" value="Homeodomain-like"/>
    <property type="match status" value="1"/>
</dbReference>
<name>A0A846TV10_9MICC</name>
<sequence>MAPQRRTPRPPRSAQTGKQLPAETEQAVVAAYQAGQSMKGIAAAHGIHRVTVSQVLERTGTAKRPHSMSPSQVDTAARLYEEGLSLANIGSQLGFTATTIRAVLLRRGVATRDSHGRYCPEACTKIRRDAGER</sequence>
<accession>A0A846TV10</accession>
<dbReference type="RefSeq" id="WP_168023532.1">
    <property type="nucleotide sequence ID" value="NZ_JAAVUN010000040.1"/>
</dbReference>
<protein>
    <submittedName>
        <fullName evidence="2">Helix-turn-helix domain containing protein</fullName>
    </submittedName>
</protein>
<feature type="region of interest" description="Disordered" evidence="1">
    <location>
        <begin position="1"/>
        <end position="22"/>
    </location>
</feature>
<dbReference type="InterPro" id="IPR036388">
    <property type="entry name" value="WH-like_DNA-bd_sf"/>
</dbReference>